<accession>A0AAD1ZIH4</accession>
<evidence type="ECO:0000313" key="10">
    <source>
        <dbReference type="EMBL" id="CAI9769683.1"/>
    </source>
</evidence>
<comment type="subcellular location">
    <subcellularLocation>
        <location evidence="1">Nucleus</location>
    </subcellularLocation>
</comment>
<keyword evidence="6" id="KW-0539">Nucleus</keyword>
<keyword evidence="2" id="KW-0677">Repeat</keyword>
<feature type="transmembrane region" description="Helical" evidence="7">
    <location>
        <begin position="35"/>
        <end position="53"/>
    </location>
</feature>
<dbReference type="CDD" id="cd10017">
    <property type="entry name" value="B3_DNA"/>
    <property type="match status" value="1"/>
</dbReference>
<dbReference type="InterPro" id="IPR015300">
    <property type="entry name" value="DNA-bd_pseudobarrel_sf"/>
</dbReference>
<dbReference type="InterPro" id="IPR047259">
    <property type="entry name" value="QUIRKY-like"/>
</dbReference>
<evidence type="ECO:0000256" key="7">
    <source>
        <dbReference type="SAM" id="Phobius"/>
    </source>
</evidence>
<keyword evidence="3" id="KW-0805">Transcription regulation</keyword>
<feature type="domain" description="Multiple C2" evidence="9">
    <location>
        <begin position="82"/>
        <end position="239"/>
    </location>
</feature>
<sequence length="494" mass="56618">MRLSRAEPPLRKEVVEYMLDVGSNMWSIRRSKANHYRTAGILSGIIAFCKLFDHVSTWKNPFVTILVHILFSTLVCFPWIILSTIFLHIFLIGTWNYRGRPRHPPHMDIRLSQADTAHMDELDEEFDPFFPTSQKHSDVVKMRYYRLRVIASRVQTVAGDLATQGERFYNLLSWRDPRTISMFLIFCLIASIVLYVTPPKAIIIIIGFYAMRHPRFCDQLPCYPLTFLRRLPARTDSLLLGTLSLFPHFILFLKMVFCNRCKLLGLLYSFVAKEAWDILHKELQMDASNTAAQKVDDAPRPEPMLSSFSTSLIEHGSTPLVEKPSDDFLHSKSNIEPTHLLKVEGTSKPEPMLSIPDTTHLDEEGITPLLELPFYHLQLSKAHVGPTYQMSFPPSLDSRLPSTTVPAIIKCFGKTWEVKLCGDTTPKGFDSTWRKFVDDNNLVVGDALIFELLEISFVKVMFKVQFLRCAIPPDVLEVINKSRAERQVITIDDE</sequence>
<keyword evidence="11" id="KW-1185">Reference proteome</keyword>
<dbReference type="Pfam" id="PF02362">
    <property type="entry name" value="B3"/>
    <property type="match status" value="1"/>
</dbReference>
<feature type="domain" description="TF-B3" evidence="8">
    <location>
        <begin position="413"/>
        <end position="454"/>
    </location>
</feature>
<dbReference type="Proteomes" id="UP000834106">
    <property type="component" value="Chromosome 10"/>
</dbReference>
<evidence type="ECO:0000259" key="9">
    <source>
        <dbReference type="Pfam" id="PF08372"/>
    </source>
</evidence>
<dbReference type="SUPFAM" id="SSF101936">
    <property type="entry name" value="DNA-binding pseudobarrel domain"/>
    <property type="match status" value="1"/>
</dbReference>
<evidence type="ECO:0000256" key="6">
    <source>
        <dbReference type="ARBA" id="ARBA00023242"/>
    </source>
</evidence>
<evidence type="ECO:0000256" key="4">
    <source>
        <dbReference type="ARBA" id="ARBA00023125"/>
    </source>
</evidence>
<gene>
    <name evidence="10" type="ORF">FPE_LOCUS16607</name>
</gene>
<dbReference type="PANTHER" id="PTHR31425:SF49">
    <property type="entry name" value="PROTEIN QUIRKY-LIKE"/>
    <property type="match status" value="1"/>
</dbReference>
<dbReference type="PANTHER" id="PTHR31425">
    <property type="entry name" value="PHOSPHORIBOSYLANTHRANILATE TRANSFERASE ISOFORM 1"/>
    <property type="match status" value="1"/>
</dbReference>
<dbReference type="Pfam" id="PF08372">
    <property type="entry name" value="PRT_C"/>
    <property type="match status" value="1"/>
</dbReference>
<evidence type="ECO:0000256" key="3">
    <source>
        <dbReference type="ARBA" id="ARBA00023015"/>
    </source>
</evidence>
<evidence type="ECO:0008006" key="12">
    <source>
        <dbReference type="Google" id="ProtNLM"/>
    </source>
</evidence>
<keyword evidence="5" id="KW-0804">Transcription</keyword>
<dbReference type="InterPro" id="IPR003340">
    <property type="entry name" value="B3_DNA-bd"/>
</dbReference>
<dbReference type="GO" id="GO:0005634">
    <property type="term" value="C:nucleus"/>
    <property type="evidence" value="ECO:0007669"/>
    <property type="project" value="UniProtKB-SubCell"/>
</dbReference>
<evidence type="ECO:0000313" key="11">
    <source>
        <dbReference type="Proteomes" id="UP000834106"/>
    </source>
</evidence>
<keyword evidence="7" id="KW-1133">Transmembrane helix</keyword>
<reference evidence="10" key="1">
    <citation type="submission" date="2023-05" db="EMBL/GenBank/DDBJ databases">
        <authorList>
            <person name="Huff M."/>
        </authorList>
    </citation>
    <scope>NUCLEOTIDE SEQUENCE</scope>
</reference>
<protein>
    <recommendedName>
        <fullName evidence="12">TF-B3 domain-containing protein</fullName>
    </recommendedName>
</protein>
<keyword evidence="7" id="KW-0472">Membrane</keyword>
<evidence type="ECO:0000256" key="1">
    <source>
        <dbReference type="ARBA" id="ARBA00004123"/>
    </source>
</evidence>
<evidence type="ECO:0000259" key="8">
    <source>
        <dbReference type="Pfam" id="PF02362"/>
    </source>
</evidence>
<dbReference type="AlphaFoldDB" id="A0AAD1ZIH4"/>
<evidence type="ECO:0000256" key="5">
    <source>
        <dbReference type="ARBA" id="ARBA00023163"/>
    </source>
</evidence>
<keyword evidence="4" id="KW-0238">DNA-binding</keyword>
<evidence type="ECO:0000256" key="2">
    <source>
        <dbReference type="ARBA" id="ARBA00022737"/>
    </source>
</evidence>
<dbReference type="EMBL" id="OU503045">
    <property type="protein sequence ID" value="CAI9769683.1"/>
    <property type="molecule type" value="Genomic_DNA"/>
</dbReference>
<dbReference type="GO" id="GO:0003677">
    <property type="term" value="F:DNA binding"/>
    <property type="evidence" value="ECO:0007669"/>
    <property type="project" value="UniProtKB-KW"/>
</dbReference>
<dbReference type="Gene3D" id="2.40.330.10">
    <property type="entry name" value="DNA-binding pseudobarrel domain"/>
    <property type="match status" value="1"/>
</dbReference>
<feature type="transmembrane region" description="Helical" evidence="7">
    <location>
        <begin position="183"/>
        <end position="211"/>
    </location>
</feature>
<feature type="transmembrane region" description="Helical" evidence="7">
    <location>
        <begin position="65"/>
        <end position="92"/>
    </location>
</feature>
<name>A0AAD1ZIH4_9LAMI</name>
<dbReference type="InterPro" id="IPR013583">
    <property type="entry name" value="MCTP_C"/>
</dbReference>
<keyword evidence="7" id="KW-0812">Transmembrane</keyword>
<proteinExistence type="predicted"/>
<organism evidence="10 11">
    <name type="scientific">Fraxinus pennsylvanica</name>
    <dbReference type="NCBI Taxonomy" id="56036"/>
    <lineage>
        <taxon>Eukaryota</taxon>
        <taxon>Viridiplantae</taxon>
        <taxon>Streptophyta</taxon>
        <taxon>Embryophyta</taxon>
        <taxon>Tracheophyta</taxon>
        <taxon>Spermatophyta</taxon>
        <taxon>Magnoliopsida</taxon>
        <taxon>eudicotyledons</taxon>
        <taxon>Gunneridae</taxon>
        <taxon>Pentapetalae</taxon>
        <taxon>asterids</taxon>
        <taxon>lamiids</taxon>
        <taxon>Lamiales</taxon>
        <taxon>Oleaceae</taxon>
        <taxon>Oleeae</taxon>
        <taxon>Fraxinus</taxon>
    </lineage>
</organism>